<keyword evidence="4" id="KW-0132">Cell division</keyword>
<evidence type="ECO:0000313" key="5">
    <source>
        <dbReference type="Proteomes" id="UP000292235"/>
    </source>
</evidence>
<reference evidence="4 5" key="1">
    <citation type="submission" date="2019-02" db="EMBL/GenBank/DDBJ databases">
        <authorList>
            <person name="Khodamoradi S."/>
            <person name="Hahnke R.L."/>
            <person name="Kaempfer P."/>
            <person name="Schumann P."/>
            <person name="Rohde M."/>
            <person name="Steinert M."/>
            <person name="Luzhetskyy A."/>
            <person name="Wink J."/>
            <person name="Ruckert C."/>
        </authorList>
    </citation>
    <scope>NUCLEOTIDE SEQUENCE [LARGE SCALE GENOMIC DNA]</scope>
    <source>
        <strain evidence="4 5">M2</strain>
    </source>
</reference>
<organism evidence="4 5">
    <name type="scientific">Streptomonospora litoralis</name>
    <dbReference type="NCBI Taxonomy" id="2498135"/>
    <lineage>
        <taxon>Bacteria</taxon>
        <taxon>Bacillati</taxon>
        <taxon>Actinomycetota</taxon>
        <taxon>Actinomycetes</taxon>
        <taxon>Streptosporangiales</taxon>
        <taxon>Nocardiopsidaceae</taxon>
        <taxon>Streptomonospora</taxon>
    </lineage>
</organism>
<protein>
    <submittedName>
        <fullName evidence="4">Cell division protein FtsL</fullName>
    </submittedName>
</protein>
<dbReference type="EMBL" id="CP036455">
    <property type="protein sequence ID" value="QBI55807.1"/>
    <property type="molecule type" value="Genomic_DNA"/>
</dbReference>
<feature type="transmembrane region" description="Helical" evidence="3">
    <location>
        <begin position="79"/>
        <end position="97"/>
    </location>
</feature>
<keyword evidence="3" id="KW-0812">Transmembrane</keyword>
<sequence>MGSASGDSTVVPIDAAPSSKARGAATGRSAARGSAPSDARRAGRGSSGSGGKGGGSSGSGGKGSGSGGGRSRPALTSRAAILALVICVIALSLAYPLREYLAQRARIAELREEQAQTEQAVADLRERREELRDPAYIEREARTRLHYQYPGERAYVVVSDEDDQGADGGADSGEPWFDRLWKSVLEADKPKEERTVPEAEPTD</sequence>
<evidence type="ECO:0000256" key="3">
    <source>
        <dbReference type="SAM" id="Phobius"/>
    </source>
</evidence>
<feature type="compositionally biased region" description="Gly residues" evidence="2">
    <location>
        <begin position="45"/>
        <end position="70"/>
    </location>
</feature>
<keyword evidence="3" id="KW-1133">Transmembrane helix</keyword>
<name>A0A4P6Q9N3_9ACTN</name>
<dbReference type="KEGG" id="strr:EKD16_20225"/>
<evidence type="ECO:0000256" key="1">
    <source>
        <dbReference type="SAM" id="Coils"/>
    </source>
</evidence>
<keyword evidence="5" id="KW-1185">Reference proteome</keyword>
<dbReference type="Proteomes" id="UP000292235">
    <property type="component" value="Chromosome"/>
</dbReference>
<feature type="coiled-coil region" evidence="1">
    <location>
        <begin position="100"/>
        <end position="130"/>
    </location>
</feature>
<accession>A0A4P6Q9N3</accession>
<dbReference type="Pfam" id="PF04977">
    <property type="entry name" value="DivIC"/>
    <property type="match status" value="1"/>
</dbReference>
<gene>
    <name evidence="4" type="primary">ftsL2</name>
    <name evidence="4" type="ORF">EKD16_20225</name>
</gene>
<evidence type="ECO:0000313" key="4">
    <source>
        <dbReference type="EMBL" id="QBI55807.1"/>
    </source>
</evidence>
<keyword evidence="4" id="KW-0131">Cell cycle</keyword>
<dbReference type="AlphaFoldDB" id="A0A4P6Q9N3"/>
<dbReference type="GO" id="GO:0051301">
    <property type="term" value="P:cell division"/>
    <property type="evidence" value="ECO:0007669"/>
    <property type="project" value="UniProtKB-KW"/>
</dbReference>
<keyword evidence="3" id="KW-0472">Membrane</keyword>
<proteinExistence type="predicted"/>
<dbReference type="InterPro" id="IPR007060">
    <property type="entry name" value="FtsL/DivIC"/>
</dbReference>
<keyword evidence="1" id="KW-0175">Coiled coil</keyword>
<evidence type="ECO:0000256" key="2">
    <source>
        <dbReference type="SAM" id="MobiDB-lite"/>
    </source>
</evidence>
<feature type="compositionally biased region" description="Low complexity" evidence="2">
    <location>
        <begin position="18"/>
        <end position="37"/>
    </location>
</feature>
<feature type="region of interest" description="Disordered" evidence="2">
    <location>
        <begin position="1"/>
        <end position="73"/>
    </location>
</feature>